<dbReference type="Pfam" id="PF02151">
    <property type="entry name" value="UVR"/>
    <property type="match status" value="1"/>
</dbReference>
<gene>
    <name evidence="3" type="ORF">SAMN02745133_01235</name>
</gene>
<dbReference type="PANTHER" id="PTHR38430">
    <property type="entry name" value="PROTEIN-ARGININE KINASE ACTIVATOR PROTEIN"/>
    <property type="match status" value="1"/>
</dbReference>
<dbReference type="InterPro" id="IPR001943">
    <property type="entry name" value="UVR_dom"/>
</dbReference>
<name>A0A1M4WMA8_9FIRM</name>
<dbReference type="InterPro" id="IPR036876">
    <property type="entry name" value="UVR_dom_sf"/>
</dbReference>
<evidence type="ECO:0000313" key="4">
    <source>
        <dbReference type="Proteomes" id="UP000184148"/>
    </source>
</evidence>
<dbReference type="PIRSF" id="PIRSF015034">
    <property type="entry name" value="YacH"/>
    <property type="match status" value="1"/>
</dbReference>
<dbReference type="GO" id="GO:1990169">
    <property type="term" value="P:stress response to copper ion"/>
    <property type="evidence" value="ECO:0007669"/>
    <property type="project" value="TreeGrafter"/>
</dbReference>
<proteinExistence type="predicted"/>
<dbReference type="Proteomes" id="UP000184148">
    <property type="component" value="Unassembled WGS sequence"/>
</dbReference>
<dbReference type="GO" id="GO:0046870">
    <property type="term" value="F:cadmium ion binding"/>
    <property type="evidence" value="ECO:0007669"/>
    <property type="project" value="TreeGrafter"/>
</dbReference>
<dbReference type="OrthoDB" id="9788704at2"/>
<keyword evidence="1" id="KW-0175">Coiled coil</keyword>
<dbReference type="GO" id="GO:0008270">
    <property type="term" value="F:zinc ion binding"/>
    <property type="evidence" value="ECO:0007669"/>
    <property type="project" value="TreeGrafter"/>
</dbReference>
<keyword evidence="4" id="KW-1185">Reference proteome</keyword>
<reference evidence="4" key="1">
    <citation type="submission" date="2016-11" db="EMBL/GenBank/DDBJ databases">
        <authorList>
            <person name="Varghese N."/>
            <person name="Submissions S."/>
        </authorList>
    </citation>
    <scope>NUCLEOTIDE SEQUENCE [LARGE SCALE GENOMIC DNA]</scope>
    <source>
        <strain evidence="4">DSM 12395</strain>
    </source>
</reference>
<organism evidence="3 4">
    <name type="scientific">Desulforamulus putei DSM 12395</name>
    <dbReference type="NCBI Taxonomy" id="1121429"/>
    <lineage>
        <taxon>Bacteria</taxon>
        <taxon>Bacillati</taxon>
        <taxon>Bacillota</taxon>
        <taxon>Clostridia</taxon>
        <taxon>Eubacteriales</taxon>
        <taxon>Peptococcaceae</taxon>
        <taxon>Desulforamulus</taxon>
    </lineage>
</organism>
<evidence type="ECO:0000256" key="1">
    <source>
        <dbReference type="SAM" id="Coils"/>
    </source>
</evidence>
<dbReference type="STRING" id="1121429.SAMN02745133_01235"/>
<dbReference type="InterPro" id="IPR025542">
    <property type="entry name" value="YacH"/>
</dbReference>
<dbReference type="GO" id="GO:0050897">
    <property type="term" value="F:cobalt ion binding"/>
    <property type="evidence" value="ECO:0007669"/>
    <property type="project" value="TreeGrafter"/>
</dbReference>
<keyword evidence="3" id="KW-0418">Kinase</keyword>
<feature type="coiled-coil region" evidence="1">
    <location>
        <begin position="129"/>
        <end position="168"/>
    </location>
</feature>
<sequence>MLCDRCQKRPAQVHFTQVINNTKKQMHLCPACAAELQAESFGFAPQLNLHDFLAGLINHHFAGANITPNALPRVRCEKCGASEAQVAKSGLFGCSECYTQFGDRVQPLLKRIHGSTTHTGKVPRRTGGKALLAKEMRILKSQLQDAVKQEEFEKAAKIRDRIKELEQQIQ</sequence>
<dbReference type="SUPFAM" id="SSF46600">
    <property type="entry name" value="C-terminal UvrC-binding domain of UvrB"/>
    <property type="match status" value="1"/>
</dbReference>
<evidence type="ECO:0000259" key="2">
    <source>
        <dbReference type="PROSITE" id="PS50151"/>
    </source>
</evidence>
<dbReference type="GO" id="GO:0016301">
    <property type="term" value="F:kinase activity"/>
    <property type="evidence" value="ECO:0007669"/>
    <property type="project" value="UniProtKB-KW"/>
</dbReference>
<dbReference type="PROSITE" id="PS50151">
    <property type="entry name" value="UVR"/>
    <property type="match status" value="1"/>
</dbReference>
<dbReference type="GO" id="GO:1990170">
    <property type="term" value="P:stress response to cadmium ion"/>
    <property type="evidence" value="ECO:0007669"/>
    <property type="project" value="TreeGrafter"/>
</dbReference>
<protein>
    <submittedName>
        <fullName evidence="3">Protein-arginine kinase activator protein McsA</fullName>
    </submittedName>
</protein>
<dbReference type="EMBL" id="FQUY01000006">
    <property type="protein sequence ID" value="SHE82327.1"/>
    <property type="molecule type" value="Genomic_DNA"/>
</dbReference>
<evidence type="ECO:0000313" key="3">
    <source>
        <dbReference type="EMBL" id="SHE82327.1"/>
    </source>
</evidence>
<accession>A0A1M4WMA8</accession>
<feature type="domain" description="UVR" evidence="2">
    <location>
        <begin position="133"/>
        <end position="168"/>
    </location>
</feature>
<dbReference type="GO" id="GO:0005507">
    <property type="term" value="F:copper ion binding"/>
    <property type="evidence" value="ECO:0007669"/>
    <property type="project" value="TreeGrafter"/>
</dbReference>
<dbReference type="PANTHER" id="PTHR38430:SF1">
    <property type="entry name" value="PROTEIN-ARGININE KINASE ACTIVATOR PROTEIN"/>
    <property type="match status" value="1"/>
</dbReference>
<dbReference type="RefSeq" id="WP_073237340.1">
    <property type="nucleotide sequence ID" value="NZ_FQUY01000006.1"/>
</dbReference>
<dbReference type="AlphaFoldDB" id="A0A1M4WMA8"/>
<dbReference type="Gene3D" id="4.10.860.10">
    <property type="entry name" value="UVR domain"/>
    <property type="match status" value="1"/>
</dbReference>
<keyword evidence="3" id="KW-0808">Transferase</keyword>